<evidence type="ECO:0000313" key="1">
    <source>
        <dbReference type="EMBL" id="RAZ84718.1"/>
    </source>
</evidence>
<protein>
    <submittedName>
        <fullName evidence="1">Uncharacterized protein</fullName>
    </submittedName>
</protein>
<reference evidence="1 2" key="2">
    <citation type="submission" date="2018-07" db="EMBL/GenBank/DDBJ databases">
        <title>Diversity of Mesorhizobium strains in Brazil.</title>
        <authorList>
            <person name="Helene L.C.F."/>
            <person name="Dall'Agnol R."/>
            <person name="Delamuta J.R.M."/>
            <person name="Hungria M."/>
        </authorList>
    </citation>
    <scope>NUCLEOTIDE SEQUENCE [LARGE SCALE GENOMIC DNA]</scope>
    <source>
        <strain evidence="1 2">AC99b</strain>
    </source>
</reference>
<dbReference type="AlphaFoldDB" id="A0A330HAH5"/>
<dbReference type="EMBL" id="QMBP01000021">
    <property type="protein sequence ID" value="RAZ84718.1"/>
    <property type="molecule type" value="Genomic_DNA"/>
</dbReference>
<organism evidence="1 2">
    <name type="scientific">Mesorhizobium hawassense</name>
    <dbReference type="NCBI Taxonomy" id="1209954"/>
    <lineage>
        <taxon>Bacteria</taxon>
        <taxon>Pseudomonadati</taxon>
        <taxon>Pseudomonadota</taxon>
        <taxon>Alphaproteobacteria</taxon>
        <taxon>Hyphomicrobiales</taxon>
        <taxon>Phyllobacteriaceae</taxon>
        <taxon>Mesorhizobium</taxon>
    </lineage>
</organism>
<keyword evidence="2" id="KW-1185">Reference proteome</keyword>
<dbReference type="Proteomes" id="UP000251558">
    <property type="component" value="Unassembled WGS sequence"/>
</dbReference>
<accession>A0A330HAH5</accession>
<gene>
    <name evidence="1" type="ORF">DPM33_30140</name>
</gene>
<proteinExistence type="predicted"/>
<comment type="caution">
    <text evidence="1">The sequence shown here is derived from an EMBL/GenBank/DDBJ whole genome shotgun (WGS) entry which is preliminary data.</text>
</comment>
<sequence>MDHRFSPVLFSFTCKEIPKNDDIPRIERWKMKAIVATDQASGTAGMKLVERSDPQAAAPLGKPHAHDTLSIICRHSRCLWQ</sequence>
<name>A0A330HAH5_9HYPH</name>
<evidence type="ECO:0000313" key="2">
    <source>
        <dbReference type="Proteomes" id="UP000251558"/>
    </source>
</evidence>
<reference evidence="2" key="1">
    <citation type="submission" date="2018-06" db="EMBL/GenBank/DDBJ databases">
        <authorList>
            <person name="Helene L.C."/>
            <person name="Dall'Agnol R."/>
            <person name="Delamuta J.R."/>
            <person name="Hungria M."/>
        </authorList>
    </citation>
    <scope>NUCLEOTIDE SEQUENCE [LARGE SCALE GENOMIC DNA]</scope>
    <source>
        <strain evidence="2">AC99b</strain>
    </source>
</reference>